<dbReference type="Proteomes" id="UP001377168">
    <property type="component" value="Unassembled WGS sequence"/>
</dbReference>
<sequence length="63" mass="6875">MASPSSHPAGLPRFQDRAAGWELQLRRDARDLLDALPSRTVQVATATVRELAHHQPTPSSMAT</sequence>
<comment type="caution">
    <text evidence="1">The sequence shown here is derived from an EMBL/GenBank/DDBJ whole genome shotgun (WGS) entry which is preliminary data.</text>
</comment>
<evidence type="ECO:0000313" key="2">
    <source>
        <dbReference type="Proteomes" id="UP001377168"/>
    </source>
</evidence>
<proteinExistence type="predicted"/>
<dbReference type="EMBL" id="JBBKAJ010000039">
    <property type="protein sequence ID" value="MEJ8640131.1"/>
    <property type="molecule type" value="Genomic_DNA"/>
</dbReference>
<gene>
    <name evidence="1" type="ORF">WKI67_43375</name>
</gene>
<reference evidence="1" key="1">
    <citation type="submission" date="2024-03" db="EMBL/GenBank/DDBJ databases">
        <title>Novel Streptomyces species of biotechnological and ecological value are a feature of Machair soil.</title>
        <authorList>
            <person name="Prole J.R."/>
            <person name="Goodfellow M."/>
            <person name="Allenby N."/>
            <person name="Ward A.C."/>
        </authorList>
    </citation>
    <scope>NUCLEOTIDE SEQUENCE</scope>
    <source>
        <strain evidence="1">MS2.AVA.5</strain>
    </source>
</reference>
<protein>
    <submittedName>
        <fullName evidence="1">Uncharacterized protein</fullName>
    </submittedName>
</protein>
<organism evidence="1 2">
    <name type="scientific">Streptomyces achmelvichensis</name>
    <dbReference type="NCBI Taxonomy" id="3134111"/>
    <lineage>
        <taxon>Bacteria</taxon>
        <taxon>Bacillati</taxon>
        <taxon>Actinomycetota</taxon>
        <taxon>Actinomycetes</taxon>
        <taxon>Kitasatosporales</taxon>
        <taxon>Streptomycetaceae</taxon>
        <taxon>Streptomyces</taxon>
    </lineage>
</organism>
<keyword evidence="2" id="KW-1185">Reference proteome</keyword>
<name>A0ACC6Q919_9ACTN</name>
<evidence type="ECO:0000313" key="1">
    <source>
        <dbReference type="EMBL" id="MEJ8640131.1"/>
    </source>
</evidence>
<accession>A0ACC6Q919</accession>